<keyword evidence="4" id="KW-0677">Repeat</keyword>
<keyword evidence="6" id="KW-0130">Cell adhesion</keyword>
<dbReference type="PROSITE" id="PS50026">
    <property type="entry name" value="EGF_3"/>
    <property type="match status" value="1"/>
</dbReference>
<dbReference type="FunFam" id="2.60.120.200:FF:000009">
    <property type="entry name" value="Thrombospondin 1"/>
    <property type="match status" value="1"/>
</dbReference>
<feature type="compositionally biased region" description="Polar residues" evidence="11">
    <location>
        <begin position="294"/>
        <end position="308"/>
    </location>
</feature>
<dbReference type="PANTHER" id="PTHR10199:SF10">
    <property type="entry name" value="THROMBOSPONDIN-2"/>
    <property type="match status" value="1"/>
</dbReference>
<keyword evidence="2 9" id="KW-0245">EGF-like domain</keyword>
<feature type="region of interest" description="Disordered" evidence="11">
    <location>
        <begin position="150"/>
        <end position="223"/>
    </location>
</feature>
<dbReference type="PANTHER" id="PTHR10199">
    <property type="entry name" value="THROMBOSPONDIN"/>
    <property type="match status" value="1"/>
</dbReference>
<dbReference type="GO" id="GO:0007155">
    <property type="term" value="P:cell adhesion"/>
    <property type="evidence" value="ECO:0007669"/>
    <property type="project" value="UniProtKB-KW"/>
</dbReference>
<dbReference type="GO" id="GO:0016525">
    <property type="term" value="P:negative regulation of angiogenesis"/>
    <property type="evidence" value="ECO:0007669"/>
    <property type="project" value="TreeGrafter"/>
</dbReference>
<dbReference type="InterPro" id="IPR013320">
    <property type="entry name" value="ConA-like_dom_sf"/>
</dbReference>
<dbReference type="EMBL" id="HAEF01020056">
    <property type="protein sequence ID" value="SBR61215.1"/>
    <property type="molecule type" value="Transcribed_RNA"/>
</dbReference>
<feature type="domain" description="TSP C-terminal" evidence="13">
    <location>
        <begin position="334"/>
        <end position="550"/>
    </location>
</feature>
<evidence type="ECO:0000259" key="13">
    <source>
        <dbReference type="PROSITE" id="PS51236"/>
    </source>
</evidence>
<evidence type="ECO:0000259" key="12">
    <source>
        <dbReference type="PROSITE" id="PS50026"/>
    </source>
</evidence>
<dbReference type="FunFam" id="4.10.1080.10:FF:000004">
    <property type="entry name" value="Cartilage oligomeric matrix protein"/>
    <property type="match status" value="1"/>
</dbReference>
<dbReference type="GO" id="GO:0005509">
    <property type="term" value="F:calcium ion binding"/>
    <property type="evidence" value="ECO:0007669"/>
    <property type="project" value="UniProtKB-UniRule"/>
</dbReference>
<dbReference type="Pfam" id="PF05735">
    <property type="entry name" value="TSP_C"/>
    <property type="match status" value="1"/>
</dbReference>
<dbReference type="PROSITE" id="PS51236">
    <property type="entry name" value="TSP_CTER"/>
    <property type="match status" value="1"/>
</dbReference>
<protein>
    <submittedName>
        <fullName evidence="14">Thrombospondin 2b</fullName>
    </submittedName>
</protein>
<evidence type="ECO:0000256" key="6">
    <source>
        <dbReference type="ARBA" id="ARBA00022889"/>
    </source>
</evidence>
<sequence length="550" mass="61468">MVGSLVLEMQWTTTRVTNNHVLLCEVDGVCFTTCVNTDPGFYCLPCPPRYKGTQPFGIGLKEASKTRQVCEPYNPCKDNTHTCHQFADCIYLGLASEALFKCVCAVGFAGDGVLCGEDPDLDGWPNEKLPCRQNATYHCEKDNCPMVPNSGQEDLDKDGQGDACDPDDDNDNISDERDNCPLMYNPRQFDSDRDGVGDSCDNCPFESNPHQTDTDDNGEGDACSIDIDGDEILNENDNCPHVYNTDQRDTDLDGVGDQCDNCPLLHNPQQLDTDSDLVGDMCDNNEDIDEDGHQNSLDNCPYIANSNQADHDKDGKGDVCDHDDDNDGIPDNRDNCRLVPNKDQQDSDGTTQSDPLWVIRSQGTELLQTANSDPGIALGYDKFSSVDFSVTFYVNTNRDDDYAGIVFAYQSSRRFYVVMWKQVSQAYWEKRPSKAFATAGLSIKLVHSSTGPGEFLRNALWHTGNTRNQVKTLWHDPNEIGWKDYTAYRMHLIHRPKTGFIRVVVYEGRKILSDSGAVYDHTLAGGRLGLFVFSQEHVIFSDLRYECRDN</sequence>
<evidence type="ECO:0000313" key="14">
    <source>
        <dbReference type="EMBL" id="SBR61215.1"/>
    </source>
</evidence>
<dbReference type="GO" id="GO:0005576">
    <property type="term" value="C:extracellular region"/>
    <property type="evidence" value="ECO:0007669"/>
    <property type="project" value="InterPro"/>
</dbReference>
<feature type="repeat" description="TSP type-3" evidence="10">
    <location>
        <begin position="212"/>
        <end position="247"/>
    </location>
</feature>
<feature type="repeat" description="TSP type-3" evidence="10">
    <location>
        <begin position="309"/>
        <end position="344"/>
    </location>
</feature>
<keyword evidence="8" id="KW-0325">Glycoprotein</keyword>
<organism evidence="14">
    <name type="scientific">Nothobranchius pienaari</name>
    <dbReference type="NCBI Taxonomy" id="704102"/>
    <lineage>
        <taxon>Eukaryota</taxon>
        <taxon>Metazoa</taxon>
        <taxon>Chordata</taxon>
        <taxon>Craniata</taxon>
        <taxon>Vertebrata</taxon>
        <taxon>Euteleostomi</taxon>
        <taxon>Actinopterygii</taxon>
        <taxon>Neopterygii</taxon>
        <taxon>Teleostei</taxon>
        <taxon>Neoteleostei</taxon>
        <taxon>Acanthomorphata</taxon>
        <taxon>Ovalentaria</taxon>
        <taxon>Atherinomorphae</taxon>
        <taxon>Cyprinodontiformes</taxon>
        <taxon>Nothobranchiidae</taxon>
        <taxon>Nothobranchius</taxon>
    </lineage>
</organism>
<evidence type="ECO:0000256" key="3">
    <source>
        <dbReference type="ARBA" id="ARBA00022729"/>
    </source>
</evidence>
<evidence type="ECO:0000256" key="10">
    <source>
        <dbReference type="PROSITE-ProRule" id="PRU00634"/>
    </source>
</evidence>
<dbReference type="FunFam" id="2.10.25.10:FF:000025">
    <property type="entry name" value="Thrombospondin 3"/>
    <property type="match status" value="1"/>
</dbReference>
<keyword evidence="7" id="KW-1015">Disulfide bond</keyword>
<evidence type="ECO:0000256" key="9">
    <source>
        <dbReference type="PROSITE-ProRule" id="PRU00076"/>
    </source>
</evidence>
<feature type="compositionally biased region" description="Basic and acidic residues" evidence="11">
    <location>
        <begin position="309"/>
        <end position="320"/>
    </location>
</feature>
<dbReference type="PROSITE" id="PS01186">
    <property type="entry name" value="EGF_2"/>
    <property type="match status" value="1"/>
</dbReference>
<dbReference type="SUPFAM" id="SSF49899">
    <property type="entry name" value="Concanavalin A-like lectins/glucanases"/>
    <property type="match status" value="1"/>
</dbReference>
<reference evidence="14" key="2">
    <citation type="submission" date="2016-06" db="EMBL/GenBank/DDBJ databases">
        <title>The genome of a short-lived fish provides insights into sex chromosome evolution and the genetic control of aging.</title>
        <authorList>
            <person name="Reichwald K."/>
            <person name="Felder M."/>
            <person name="Petzold A."/>
            <person name="Koch P."/>
            <person name="Groth M."/>
            <person name="Platzer M."/>
        </authorList>
    </citation>
    <scope>NUCLEOTIDE SEQUENCE</scope>
    <source>
        <tissue evidence="14">Brain</tissue>
    </source>
</reference>
<feature type="region of interest" description="Disordered" evidence="11">
    <location>
        <begin position="282"/>
        <end position="355"/>
    </location>
</feature>
<dbReference type="Gene3D" id="2.10.25.10">
    <property type="entry name" value="Laminin"/>
    <property type="match status" value="2"/>
</dbReference>
<dbReference type="PROSITE" id="PS51234">
    <property type="entry name" value="TSP3"/>
    <property type="match status" value="3"/>
</dbReference>
<feature type="compositionally biased region" description="Acidic residues" evidence="11">
    <location>
        <begin position="164"/>
        <end position="173"/>
    </location>
</feature>
<dbReference type="InterPro" id="IPR017897">
    <property type="entry name" value="Thrombospondin_3_rpt"/>
</dbReference>
<proteinExistence type="inferred from homology"/>
<evidence type="ECO:0000256" key="1">
    <source>
        <dbReference type="ARBA" id="ARBA00009456"/>
    </source>
</evidence>
<accession>A0A1A8MWF1</accession>
<dbReference type="InterPro" id="IPR028974">
    <property type="entry name" value="TSP_type-3_rpt"/>
</dbReference>
<dbReference type="AlphaFoldDB" id="A0A1A8MWF1"/>
<evidence type="ECO:0000256" key="7">
    <source>
        <dbReference type="ARBA" id="ARBA00023157"/>
    </source>
</evidence>
<dbReference type="InterPro" id="IPR008859">
    <property type="entry name" value="Thrombospondin_C"/>
</dbReference>
<dbReference type="Pfam" id="PF12947">
    <property type="entry name" value="EGF_3"/>
    <property type="match status" value="1"/>
</dbReference>
<dbReference type="SUPFAM" id="SSF103647">
    <property type="entry name" value="TSP type-3 repeat"/>
    <property type="match status" value="3"/>
</dbReference>
<dbReference type="SMART" id="SM00181">
    <property type="entry name" value="EGF"/>
    <property type="match status" value="2"/>
</dbReference>
<name>A0A1A8MWF1_9TELE</name>
<comment type="similarity">
    <text evidence="1">Belongs to the thrombospondin family.</text>
</comment>
<evidence type="ECO:0000256" key="2">
    <source>
        <dbReference type="ARBA" id="ARBA00022536"/>
    </source>
</evidence>
<reference evidence="14" key="1">
    <citation type="submission" date="2016-05" db="EMBL/GenBank/DDBJ databases">
        <authorList>
            <person name="Lavstsen T."/>
            <person name="Jespersen J.S."/>
        </authorList>
    </citation>
    <scope>NUCLEOTIDE SEQUENCE</scope>
    <source>
        <tissue evidence="14">Brain</tissue>
    </source>
</reference>
<dbReference type="Gene3D" id="2.60.120.200">
    <property type="match status" value="1"/>
</dbReference>
<dbReference type="Gene3D" id="4.10.1080.10">
    <property type="entry name" value="TSP type-3 repeat"/>
    <property type="match status" value="1"/>
</dbReference>
<evidence type="ECO:0000256" key="4">
    <source>
        <dbReference type="ARBA" id="ARBA00022737"/>
    </source>
</evidence>
<dbReference type="InterPro" id="IPR024731">
    <property type="entry name" value="NELL2-like_EGF"/>
</dbReference>
<dbReference type="FunFam" id="4.10.1080.10:FF:000001">
    <property type="entry name" value="Thrombospondin 3"/>
    <property type="match status" value="1"/>
</dbReference>
<evidence type="ECO:0000256" key="5">
    <source>
        <dbReference type="ARBA" id="ARBA00022837"/>
    </source>
</evidence>
<keyword evidence="5 10" id="KW-0106">Calcium</keyword>
<comment type="caution">
    <text evidence="9">Lacks conserved residue(s) required for the propagation of feature annotation.</text>
</comment>
<dbReference type="InterPro" id="IPR000742">
    <property type="entry name" value="EGF"/>
</dbReference>
<gene>
    <name evidence="14" type="primary">THBS2B</name>
</gene>
<keyword evidence="3" id="KW-0732">Signal</keyword>
<dbReference type="Pfam" id="PF02412">
    <property type="entry name" value="TSP_3"/>
    <property type="match status" value="6"/>
</dbReference>
<dbReference type="InterPro" id="IPR003367">
    <property type="entry name" value="Thrombospondin_3-like_rpt"/>
</dbReference>
<evidence type="ECO:0000256" key="8">
    <source>
        <dbReference type="ARBA" id="ARBA00023180"/>
    </source>
</evidence>
<feature type="domain" description="EGF-like" evidence="12">
    <location>
        <begin position="72"/>
        <end position="116"/>
    </location>
</feature>
<feature type="repeat" description="TSP type-3" evidence="10">
    <location>
        <begin position="153"/>
        <end position="188"/>
    </location>
</feature>
<evidence type="ECO:0000256" key="11">
    <source>
        <dbReference type="SAM" id="MobiDB-lite"/>
    </source>
</evidence>